<organism evidence="1 2">
    <name type="scientific">Burkholderia cepacia</name>
    <name type="common">Pseudomonas cepacia</name>
    <dbReference type="NCBI Taxonomy" id="292"/>
    <lineage>
        <taxon>Bacteria</taxon>
        <taxon>Pseudomonadati</taxon>
        <taxon>Pseudomonadota</taxon>
        <taxon>Betaproteobacteria</taxon>
        <taxon>Burkholderiales</taxon>
        <taxon>Burkholderiaceae</taxon>
        <taxon>Burkholderia</taxon>
        <taxon>Burkholderia cepacia complex</taxon>
    </lineage>
</organism>
<reference evidence="1 2" key="1">
    <citation type="submission" date="2015-05" db="EMBL/GenBank/DDBJ databases">
        <title>Draft genome of Burkholderia cepacia LK29.</title>
        <authorList>
            <person name="Chan X.Y."/>
        </authorList>
    </citation>
    <scope>NUCLEOTIDE SEQUENCE [LARGE SCALE GENOMIC DNA]</scope>
    <source>
        <strain evidence="1 2">LK29</strain>
    </source>
</reference>
<accession>A0A0J5ZZ84</accession>
<gene>
    <name evidence="1" type="ORF">VL15_12325</name>
</gene>
<dbReference type="EMBL" id="LDWR01000020">
    <property type="protein sequence ID" value="KML58705.1"/>
    <property type="molecule type" value="Genomic_DNA"/>
</dbReference>
<dbReference type="RefSeq" id="WP_048245800.1">
    <property type="nucleotide sequence ID" value="NZ_LDWR01000020.1"/>
</dbReference>
<name>A0A0J5ZZ84_BURCE</name>
<dbReference type="AlphaFoldDB" id="A0A0J5ZZ84"/>
<comment type="caution">
    <text evidence="1">The sequence shown here is derived from an EMBL/GenBank/DDBJ whole genome shotgun (WGS) entry which is preliminary data.</text>
</comment>
<sequence>MMTESAQFNPSSFTSTRVWVLQEDVTRNLLVQRKEPDANAVSGFLSYFDAMLEALFLKNASGLRCMPVPASRFDTQPFRSGNGYAIALHMGFAASQKRLILNRDNQLSRITMTVRWASDRDGLELPAYAVAEFARLYEAAGIFAWREMFCDTDWSQEKLDRVTAQMELPVIPWRKVRAEQCALFNSESGQWHFVPLKV</sequence>
<proteinExistence type="predicted"/>
<protein>
    <submittedName>
        <fullName evidence="1">Uncharacterized protein</fullName>
    </submittedName>
</protein>
<evidence type="ECO:0000313" key="1">
    <source>
        <dbReference type="EMBL" id="KML58705.1"/>
    </source>
</evidence>
<dbReference type="Proteomes" id="UP000036338">
    <property type="component" value="Unassembled WGS sequence"/>
</dbReference>
<dbReference type="PATRIC" id="fig|292.27.peg.2312"/>
<evidence type="ECO:0000313" key="2">
    <source>
        <dbReference type="Proteomes" id="UP000036338"/>
    </source>
</evidence>